<proteinExistence type="predicted"/>
<comment type="caution">
    <text evidence="1">The sequence shown here is derived from an EMBL/GenBank/DDBJ whole genome shotgun (WGS) entry which is preliminary data.</text>
</comment>
<accession>A0ABD1QVJ7</accession>
<reference evidence="2" key="1">
    <citation type="submission" date="2024-07" db="EMBL/GenBank/DDBJ databases">
        <title>Two chromosome-level genome assemblies of Korean endemic species Abeliophyllum distichum and Forsythia ovata (Oleaceae).</title>
        <authorList>
            <person name="Jang H."/>
        </authorList>
    </citation>
    <scope>NUCLEOTIDE SEQUENCE [LARGE SCALE GENOMIC DNA]</scope>
</reference>
<organism evidence="1 2">
    <name type="scientific">Abeliophyllum distichum</name>
    <dbReference type="NCBI Taxonomy" id="126358"/>
    <lineage>
        <taxon>Eukaryota</taxon>
        <taxon>Viridiplantae</taxon>
        <taxon>Streptophyta</taxon>
        <taxon>Embryophyta</taxon>
        <taxon>Tracheophyta</taxon>
        <taxon>Spermatophyta</taxon>
        <taxon>Magnoliopsida</taxon>
        <taxon>eudicotyledons</taxon>
        <taxon>Gunneridae</taxon>
        <taxon>Pentapetalae</taxon>
        <taxon>asterids</taxon>
        <taxon>lamiids</taxon>
        <taxon>Lamiales</taxon>
        <taxon>Oleaceae</taxon>
        <taxon>Forsythieae</taxon>
        <taxon>Abeliophyllum</taxon>
    </lineage>
</organism>
<keyword evidence="2" id="KW-1185">Reference proteome</keyword>
<dbReference type="AlphaFoldDB" id="A0ABD1QVJ7"/>
<gene>
    <name evidence="1" type="ORF">Adt_33196</name>
</gene>
<name>A0ABD1QVJ7_9LAMI</name>
<evidence type="ECO:0000313" key="2">
    <source>
        <dbReference type="Proteomes" id="UP001604336"/>
    </source>
</evidence>
<protein>
    <submittedName>
        <fullName evidence="1">Uncharacterized protein</fullName>
    </submittedName>
</protein>
<dbReference type="Proteomes" id="UP001604336">
    <property type="component" value="Unassembled WGS sequence"/>
</dbReference>
<evidence type="ECO:0000313" key="1">
    <source>
        <dbReference type="EMBL" id="KAL2480230.1"/>
    </source>
</evidence>
<sequence length="114" mass="13542">MPELKTTFINYFSLTRPGYVPIQRRHNTRQIERKSLQSYLSHFNEEMLFCERVSDAEALSALKKRLNMNLPFWRNVCNKKPTTFNQLVEMITKKITNKNMISLAIVVKWLSTPY</sequence>
<dbReference type="EMBL" id="JBFOLK010000010">
    <property type="protein sequence ID" value="KAL2480230.1"/>
    <property type="molecule type" value="Genomic_DNA"/>
</dbReference>